<dbReference type="RefSeq" id="WP_054278819.1">
    <property type="nucleotide sequence ID" value="NZ_LHQM01000020.1"/>
</dbReference>
<gene>
    <name evidence="2" type="ORF">AKK44_05285</name>
</gene>
<dbReference type="EMBL" id="LHQM01000020">
    <property type="protein sequence ID" value="KPJ22277.1"/>
    <property type="molecule type" value="Genomic_DNA"/>
</dbReference>
<keyword evidence="1" id="KW-1133">Transmembrane helix</keyword>
<reference evidence="2 3" key="1">
    <citation type="submission" date="2015-08" db="EMBL/GenBank/DDBJ databases">
        <title>Genome sequence of Streptococcus phocae subsp. phocae ATCC 51973T isolated from liver specimen obtained from seal.</title>
        <authorList>
            <person name="Avendano-Herrera R."/>
        </authorList>
    </citation>
    <scope>NUCLEOTIDE SEQUENCE [LARGE SCALE GENOMIC DNA]</scope>
    <source>
        <strain evidence="2 3">ATCC 51973</strain>
    </source>
</reference>
<dbReference type="Proteomes" id="UP000049578">
    <property type="component" value="Unassembled WGS sequence"/>
</dbReference>
<feature type="transmembrane region" description="Helical" evidence="1">
    <location>
        <begin position="12"/>
        <end position="32"/>
    </location>
</feature>
<name>A0A0P6SLA0_9STRE</name>
<dbReference type="AlphaFoldDB" id="A0A0P6SLA0"/>
<keyword evidence="3" id="KW-1185">Reference proteome</keyword>
<feature type="transmembrane region" description="Helical" evidence="1">
    <location>
        <begin position="44"/>
        <end position="63"/>
    </location>
</feature>
<dbReference type="STRING" id="119224.AKK44_05285"/>
<protein>
    <submittedName>
        <fullName evidence="2">Uncharacterized protein</fullName>
    </submittedName>
</protein>
<organism evidence="2 3">
    <name type="scientific">Streptococcus phocae</name>
    <dbReference type="NCBI Taxonomy" id="119224"/>
    <lineage>
        <taxon>Bacteria</taxon>
        <taxon>Bacillati</taxon>
        <taxon>Bacillota</taxon>
        <taxon>Bacilli</taxon>
        <taxon>Lactobacillales</taxon>
        <taxon>Streptococcaceae</taxon>
        <taxon>Streptococcus</taxon>
    </lineage>
</organism>
<evidence type="ECO:0000313" key="2">
    <source>
        <dbReference type="EMBL" id="KPJ22277.1"/>
    </source>
</evidence>
<proteinExistence type="predicted"/>
<comment type="caution">
    <text evidence="2">The sequence shown here is derived from an EMBL/GenBank/DDBJ whole genome shotgun (WGS) entry which is preliminary data.</text>
</comment>
<evidence type="ECO:0000256" key="1">
    <source>
        <dbReference type="SAM" id="Phobius"/>
    </source>
</evidence>
<sequence>MLKNIQQFEKKYSNHIIAITIIIWIILIFTPAKYLGENYYIRNKILLDIFPIIGVIITSLSILGKNLKLLLLGISLIFSFYITMLIGYIIIGG</sequence>
<accession>A0A0P6SLA0</accession>
<feature type="transmembrane region" description="Helical" evidence="1">
    <location>
        <begin position="70"/>
        <end position="91"/>
    </location>
</feature>
<evidence type="ECO:0000313" key="3">
    <source>
        <dbReference type="Proteomes" id="UP000049578"/>
    </source>
</evidence>
<keyword evidence="1" id="KW-0472">Membrane</keyword>
<keyword evidence="1" id="KW-0812">Transmembrane</keyword>
<dbReference type="PATRIC" id="fig|119224.3.peg.598"/>